<sequence length="146" mass="14879">MLSGMRSLAAGTVLLTALVAGCDDGGAAPGTDSPAPAPATGNPGLDPTSTAPERQPHSLVLTATGDARIDSFSYVLDGRATHGESVRLPWRQAVEVPADGERHEWSLTVKYQDGEVELVAVLNGQRLTTGRGSGSGTVSVNGSVEG</sequence>
<keyword evidence="4" id="KW-1185">Reference proteome</keyword>
<evidence type="ECO:0000256" key="1">
    <source>
        <dbReference type="SAM" id="MobiDB-lite"/>
    </source>
</evidence>
<feature type="region of interest" description="Disordered" evidence="1">
    <location>
        <begin position="27"/>
        <end position="58"/>
    </location>
</feature>
<protein>
    <submittedName>
        <fullName evidence="3">Uncharacterized protein</fullName>
    </submittedName>
</protein>
<keyword evidence="2" id="KW-0732">Signal</keyword>
<organism evidence="3 4">
    <name type="scientific">Plantactinospora mayteni</name>
    <dbReference type="NCBI Taxonomy" id="566021"/>
    <lineage>
        <taxon>Bacteria</taxon>
        <taxon>Bacillati</taxon>
        <taxon>Actinomycetota</taxon>
        <taxon>Actinomycetes</taxon>
        <taxon>Micromonosporales</taxon>
        <taxon>Micromonosporaceae</taxon>
        <taxon>Plantactinospora</taxon>
    </lineage>
</organism>
<reference evidence="3 4" key="1">
    <citation type="submission" date="2021-01" db="EMBL/GenBank/DDBJ databases">
        <title>Whole genome shotgun sequence of Plantactinospora mayteni NBRC 109088.</title>
        <authorList>
            <person name="Komaki H."/>
            <person name="Tamura T."/>
        </authorList>
    </citation>
    <scope>NUCLEOTIDE SEQUENCE [LARGE SCALE GENOMIC DNA]</scope>
    <source>
        <strain evidence="3 4">NBRC 109088</strain>
    </source>
</reference>
<gene>
    <name evidence="3" type="ORF">Pma05_60760</name>
</gene>
<comment type="caution">
    <text evidence="3">The sequence shown here is derived from an EMBL/GenBank/DDBJ whole genome shotgun (WGS) entry which is preliminary data.</text>
</comment>
<dbReference type="Proteomes" id="UP000621500">
    <property type="component" value="Unassembled WGS sequence"/>
</dbReference>
<feature type="signal peptide" evidence="2">
    <location>
        <begin position="1"/>
        <end position="22"/>
    </location>
</feature>
<feature type="chain" id="PRO_5046891873" evidence="2">
    <location>
        <begin position="23"/>
        <end position="146"/>
    </location>
</feature>
<dbReference type="RefSeq" id="WP_203860874.1">
    <property type="nucleotide sequence ID" value="NZ_BAAAZQ010000014.1"/>
</dbReference>
<accession>A0ABQ4EXX9</accession>
<proteinExistence type="predicted"/>
<name>A0ABQ4EXX9_9ACTN</name>
<evidence type="ECO:0000313" key="4">
    <source>
        <dbReference type="Proteomes" id="UP000621500"/>
    </source>
</evidence>
<dbReference type="PROSITE" id="PS51257">
    <property type="entry name" value="PROKAR_LIPOPROTEIN"/>
    <property type="match status" value="1"/>
</dbReference>
<dbReference type="EMBL" id="BONX01000045">
    <property type="protein sequence ID" value="GIG99503.1"/>
    <property type="molecule type" value="Genomic_DNA"/>
</dbReference>
<evidence type="ECO:0000256" key="2">
    <source>
        <dbReference type="SAM" id="SignalP"/>
    </source>
</evidence>
<evidence type="ECO:0000313" key="3">
    <source>
        <dbReference type="EMBL" id="GIG99503.1"/>
    </source>
</evidence>